<sequence>MSENQPPSYAATIDLDNPNIQQSLNDTFMKNMRHILCDGPLMAQESLIQIASVLSKHRDPFVLKCMLAFLDRTQNNFRPLKKPMKFFPLLTNQLSTDNEIIHSFIFQAVKIFANSISPELPVLNQIIRGCKSDNLEKQMSAKRCAMELCKNYDYFCFQIIKELKMPYVIDIIPYLTRSYPVMHASVKLINTHMYSNYPYLIDLIDHTIQYIIKAGHFPLSTFYLLIQILNEQKEDESFIHLILKKICPTVKFFVPQQKEAMLEFCKEMISHYHVISPYLKIISLMNITDPFLQTIDADSLSTLISLIYVLPRTEEWGAKIMDKVQQFKNELKIPKFFTNTMRALNQYQKVLSYDCHSQISNIFLELVMISSAHQDAIGEFINDVSIQCASAYIELSDAVQTATEKLKLGMAKISFSLETDPNANFIPSDPGQLGIVAFQIGQYQQASHYFNNRRGNGFYDSLKLFTDGELSFLAGDYSAAALLYGQAESAFRIAGEMYSMHSILSKIRFLQSSLCLQLSFFKMVPNGADIVQCLDGFTELMNLTEIFPSYSILISPQFCLASSECAQNISHISSEIREILQEPNVDALFDIISKFRPVPPAFFRQDFPISVTGLRLLNTETHVPKVGDLMVGIDVDGTIVNEDYKDAELLVQVSHGNRYDYSTPTVIPSSGRFYVHEGISLFRKPECDRYEMDIDVWVEAKLKSSSISYIITRTKLKLPIVEDN</sequence>
<evidence type="ECO:0000313" key="1">
    <source>
        <dbReference type="EMBL" id="EAX90425.1"/>
    </source>
</evidence>
<dbReference type="EMBL" id="DS114109">
    <property type="protein sequence ID" value="EAX90425.1"/>
    <property type="molecule type" value="Genomic_DNA"/>
</dbReference>
<accession>A2FXE3</accession>
<name>A2FXE3_TRIV3</name>
<evidence type="ECO:0008006" key="3">
    <source>
        <dbReference type="Google" id="ProtNLM"/>
    </source>
</evidence>
<dbReference type="InterPro" id="IPR016024">
    <property type="entry name" value="ARM-type_fold"/>
</dbReference>
<dbReference type="SUPFAM" id="SSF48371">
    <property type="entry name" value="ARM repeat"/>
    <property type="match status" value="1"/>
</dbReference>
<dbReference type="KEGG" id="tva:4748110"/>
<dbReference type="VEuPathDB" id="TrichDB:TVAG_221450"/>
<dbReference type="RefSeq" id="XP_001303355.1">
    <property type="nucleotide sequence ID" value="XM_001303354.1"/>
</dbReference>
<evidence type="ECO:0000313" key="2">
    <source>
        <dbReference type="Proteomes" id="UP000001542"/>
    </source>
</evidence>
<dbReference type="VEuPathDB" id="TrichDB:TVAGG3_0897180"/>
<keyword evidence="2" id="KW-1185">Reference proteome</keyword>
<dbReference type="Proteomes" id="UP000001542">
    <property type="component" value="Unassembled WGS sequence"/>
</dbReference>
<dbReference type="AlphaFoldDB" id="A2FXE3"/>
<dbReference type="SMR" id="A2FXE3"/>
<reference evidence="1" key="1">
    <citation type="submission" date="2006-10" db="EMBL/GenBank/DDBJ databases">
        <authorList>
            <person name="Amadeo P."/>
            <person name="Zhao Q."/>
            <person name="Wortman J."/>
            <person name="Fraser-Liggett C."/>
            <person name="Carlton J."/>
        </authorList>
    </citation>
    <scope>NUCLEOTIDE SEQUENCE</scope>
    <source>
        <strain evidence="1">G3</strain>
    </source>
</reference>
<reference evidence="1" key="2">
    <citation type="journal article" date="2007" name="Science">
        <title>Draft genome sequence of the sexually transmitted pathogen Trichomonas vaginalis.</title>
        <authorList>
            <person name="Carlton J.M."/>
            <person name="Hirt R.P."/>
            <person name="Silva J.C."/>
            <person name="Delcher A.L."/>
            <person name="Schatz M."/>
            <person name="Zhao Q."/>
            <person name="Wortman J.R."/>
            <person name="Bidwell S.L."/>
            <person name="Alsmark U.C.M."/>
            <person name="Besteiro S."/>
            <person name="Sicheritz-Ponten T."/>
            <person name="Noel C.J."/>
            <person name="Dacks J.B."/>
            <person name="Foster P.G."/>
            <person name="Simillion C."/>
            <person name="Van de Peer Y."/>
            <person name="Miranda-Saavedra D."/>
            <person name="Barton G.J."/>
            <person name="Westrop G.D."/>
            <person name="Mueller S."/>
            <person name="Dessi D."/>
            <person name="Fiori P.L."/>
            <person name="Ren Q."/>
            <person name="Paulsen I."/>
            <person name="Zhang H."/>
            <person name="Bastida-Corcuera F.D."/>
            <person name="Simoes-Barbosa A."/>
            <person name="Brown M.T."/>
            <person name="Hayes R.D."/>
            <person name="Mukherjee M."/>
            <person name="Okumura C.Y."/>
            <person name="Schneider R."/>
            <person name="Smith A.J."/>
            <person name="Vanacova S."/>
            <person name="Villalvazo M."/>
            <person name="Haas B.J."/>
            <person name="Pertea M."/>
            <person name="Feldblyum T.V."/>
            <person name="Utterback T.R."/>
            <person name="Shu C.L."/>
            <person name="Osoegawa K."/>
            <person name="de Jong P.J."/>
            <person name="Hrdy I."/>
            <person name="Horvathova L."/>
            <person name="Zubacova Z."/>
            <person name="Dolezal P."/>
            <person name="Malik S.B."/>
            <person name="Logsdon J.M. Jr."/>
            <person name="Henze K."/>
            <person name="Gupta A."/>
            <person name="Wang C.C."/>
            <person name="Dunne R.L."/>
            <person name="Upcroft J.A."/>
            <person name="Upcroft P."/>
            <person name="White O."/>
            <person name="Salzberg S.L."/>
            <person name="Tang P."/>
            <person name="Chiu C.-H."/>
            <person name="Lee Y.-S."/>
            <person name="Embley T.M."/>
            <person name="Coombs G.H."/>
            <person name="Mottram J.C."/>
            <person name="Tachezy J."/>
            <person name="Fraser-Liggett C.M."/>
            <person name="Johnson P.J."/>
        </authorList>
    </citation>
    <scope>NUCLEOTIDE SEQUENCE [LARGE SCALE GENOMIC DNA]</scope>
    <source>
        <strain evidence="1">G3</strain>
    </source>
</reference>
<dbReference type="InParanoid" id="A2FXE3"/>
<gene>
    <name evidence="1" type="ORF">TVAG_221450</name>
</gene>
<organism evidence="1 2">
    <name type="scientific">Trichomonas vaginalis (strain ATCC PRA-98 / G3)</name>
    <dbReference type="NCBI Taxonomy" id="412133"/>
    <lineage>
        <taxon>Eukaryota</taxon>
        <taxon>Metamonada</taxon>
        <taxon>Parabasalia</taxon>
        <taxon>Trichomonadida</taxon>
        <taxon>Trichomonadidae</taxon>
        <taxon>Trichomonas</taxon>
    </lineage>
</organism>
<proteinExistence type="predicted"/>
<protein>
    <recommendedName>
        <fullName evidence="3">Integrator complex subunit 7</fullName>
    </recommendedName>
</protein>